<feature type="binding site" description="in other chain" evidence="12">
    <location>
        <begin position="574"/>
        <end position="576"/>
    </location>
    <ligand>
        <name>beta-D-fructose 2,6-bisphosphate</name>
        <dbReference type="ChEBI" id="CHEBI:58579"/>
        <note>allosteric activator; ligand shared between dimeric partners</note>
    </ligand>
</feature>
<feature type="binding site" description="in other chain" evidence="12">
    <location>
        <begin position="529"/>
        <end position="533"/>
    </location>
    <ligand>
        <name>beta-D-fructose 2,6-bisphosphate</name>
        <dbReference type="ChEBI" id="CHEBI:58579"/>
        <note>allosteric activator; ligand shared between dimeric partners</note>
    </ligand>
</feature>
<feature type="binding site" description="in other chain" evidence="12">
    <location>
        <position position="472"/>
    </location>
    <ligand>
        <name>beta-D-fructose 2,6-bisphosphate</name>
        <dbReference type="ChEBI" id="CHEBI:58579"/>
        <note>allosteric activator; ligand shared between dimeric partners</note>
    </ligand>
</feature>
<dbReference type="EC" id="2.7.1.11" evidence="12"/>
<dbReference type="GO" id="GO:0016208">
    <property type="term" value="F:AMP binding"/>
    <property type="evidence" value="ECO:0007669"/>
    <property type="project" value="TreeGrafter"/>
</dbReference>
<evidence type="ECO:0000256" key="6">
    <source>
        <dbReference type="ARBA" id="ARBA00022741"/>
    </source>
</evidence>
<feature type="binding site" evidence="12">
    <location>
        <position position="119"/>
    </location>
    <ligand>
        <name>Mg(2+)</name>
        <dbReference type="ChEBI" id="CHEBI:18420"/>
        <note>catalytic</note>
    </ligand>
</feature>
<comment type="catalytic activity">
    <reaction evidence="11 12 13">
        <text>beta-D-fructose 6-phosphate + ATP = beta-D-fructose 1,6-bisphosphate + ADP + H(+)</text>
        <dbReference type="Rhea" id="RHEA:16109"/>
        <dbReference type="ChEBI" id="CHEBI:15378"/>
        <dbReference type="ChEBI" id="CHEBI:30616"/>
        <dbReference type="ChEBI" id="CHEBI:32966"/>
        <dbReference type="ChEBI" id="CHEBI:57634"/>
        <dbReference type="ChEBI" id="CHEBI:456216"/>
        <dbReference type="EC" id="2.7.1.11"/>
    </reaction>
</comment>
<comment type="function">
    <text evidence="12">Catalyzes the phosphorylation of D-fructose 6-phosphate to fructose 1,6-bisphosphate by ATP, the first committing step of glycolysis.</text>
</comment>
<dbReference type="GO" id="GO:0030388">
    <property type="term" value="P:fructose 1,6-bisphosphate metabolic process"/>
    <property type="evidence" value="ECO:0007669"/>
    <property type="project" value="TreeGrafter"/>
</dbReference>
<feature type="binding site" description="in other chain" evidence="12">
    <location>
        <position position="264"/>
    </location>
    <ligand>
        <name>substrate</name>
        <note>ligand shared between dimeric partners</note>
    </ligand>
</feature>
<comment type="subcellular location">
    <subcellularLocation>
        <location evidence="12">Cytoplasm</location>
    </subcellularLocation>
</comment>
<comment type="activity regulation">
    <text evidence="12">Allosterically activated by ADP, AMP, or fructose 2,6-bisphosphate, and allosterically inhibited by ATP or citrate.</text>
</comment>
<dbReference type="HAMAP" id="MF_03184">
    <property type="entry name" value="Phosphofructokinase_I_E"/>
    <property type="match status" value="1"/>
</dbReference>
<dbReference type="SMR" id="A0A9Q9ZVX4"/>
<feature type="region of interest" description="N-terminal catalytic PFK domain 1" evidence="12">
    <location>
        <begin position="1"/>
        <end position="390"/>
    </location>
</feature>
<evidence type="ECO:0000256" key="8">
    <source>
        <dbReference type="ARBA" id="ARBA00022840"/>
    </source>
</evidence>
<evidence type="ECO:0000256" key="13">
    <source>
        <dbReference type="PIRNR" id="PIRNR000533"/>
    </source>
</evidence>
<feature type="binding site" evidence="12">
    <location>
        <position position="201"/>
    </location>
    <ligand>
        <name>substrate</name>
        <note>ligand shared between dimeric partners</note>
    </ligand>
</feature>
<organism evidence="15">
    <name type="scientific">Cyprinus carpio</name>
    <name type="common">Common carp</name>
    <dbReference type="NCBI Taxonomy" id="7962"/>
    <lineage>
        <taxon>Eukaryota</taxon>
        <taxon>Metazoa</taxon>
        <taxon>Chordata</taxon>
        <taxon>Craniata</taxon>
        <taxon>Vertebrata</taxon>
        <taxon>Euteleostomi</taxon>
        <taxon>Actinopterygii</taxon>
        <taxon>Neopterygii</taxon>
        <taxon>Teleostei</taxon>
        <taxon>Ostariophysi</taxon>
        <taxon>Cypriniformes</taxon>
        <taxon>Cyprinidae</taxon>
        <taxon>Cyprininae</taxon>
        <taxon>Cyprinus</taxon>
    </lineage>
</organism>
<dbReference type="Proteomes" id="UP001155660">
    <property type="component" value="Chromosome B2"/>
</dbReference>
<dbReference type="GO" id="GO:0003872">
    <property type="term" value="F:6-phosphofructokinase activity"/>
    <property type="evidence" value="ECO:0007669"/>
    <property type="project" value="UniProtKB-UniRule"/>
</dbReference>
<dbReference type="GO" id="GO:0046872">
    <property type="term" value="F:metal ion binding"/>
    <property type="evidence" value="ECO:0007669"/>
    <property type="project" value="UniProtKB-KW"/>
</dbReference>
<evidence type="ECO:0000256" key="4">
    <source>
        <dbReference type="ARBA" id="ARBA00022679"/>
    </source>
</evidence>
<comment type="subunit">
    <text evidence="12">Homo- and heterotetramers.</text>
</comment>
<dbReference type="PIRSF" id="PIRSF000533">
    <property type="entry name" value="ATP_PFK_euk"/>
    <property type="match status" value="1"/>
</dbReference>
<gene>
    <name evidence="15" type="primary">LOC109108160</name>
</gene>
<dbReference type="NCBIfam" id="TIGR02478">
    <property type="entry name" value="6PF1K_euk"/>
    <property type="match status" value="1"/>
</dbReference>
<dbReference type="InterPro" id="IPR015912">
    <property type="entry name" value="Phosphofructokinase_CS"/>
</dbReference>
<dbReference type="GO" id="GO:0048029">
    <property type="term" value="F:monosaccharide binding"/>
    <property type="evidence" value="ECO:0007669"/>
    <property type="project" value="TreeGrafter"/>
</dbReference>
<dbReference type="GO" id="GO:0070095">
    <property type="term" value="F:fructose-6-phosphate binding"/>
    <property type="evidence" value="ECO:0007669"/>
    <property type="project" value="TreeGrafter"/>
</dbReference>
<dbReference type="CDD" id="cd00764">
    <property type="entry name" value="Eukaryotic_PFK"/>
    <property type="match status" value="1"/>
</dbReference>
<comment type="similarity">
    <text evidence="13">Belongs to the phosphofructokinase type A (PFKA) family. ATP-dependent PFK group I subfamily. Eukaryotic two domain clade "E" sub-subfamily.</text>
</comment>
<evidence type="ECO:0000256" key="3">
    <source>
        <dbReference type="ARBA" id="ARBA00022533"/>
    </source>
</evidence>
<evidence type="ECO:0000313" key="15">
    <source>
        <dbReference type="RefSeq" id="XP_042574881.1"/>
    </source>
</evidence>
<dbReference type="GO" id="GO:0005945">
    <property type="term" value="C:6-phosphofructokinase complex"/>
    <property type="evidence" value="ECO:0007669"/>
    <property type="project" value="TreeGrafter"/>
</dbReference>
<dbReference type="InterPro" id="IPR009161">
    <property type="entry name" value="6-Pfructokinase_euk"/>
</dbReference>
<feature type="binding site" evidence="12">
    <location>
        <position position="567"/>
    </location>
    <ligand>
        <name>beta-D-fructose 2,6-bisphosphate</name>
        <dbReference type="ChEBI" id="CHEBI:58579"/>
        <note>allosteric activator; ligand shared between dimeric partners</note>
    </ligand>
</feature>
<reference evidence="15" key="1">
    <citation type="submission" date="2025-08" db="UniProtKB">
        <authorList>
            <consortium name="RefSeq"/>
        </authorList>
    </citation>
    <scope>IDENTIFICATION</scope>
    <source>
        <tissue evidence="15">Muscle</tissue>
    </source>
</reference>
<keyword evidence="6 12" id="KW-0547">Nucleotide-binding</keyword>
<dbReference type="GO" id="GO:0042802">
    <property type="term" value="F:identical protein binding"/>
    <property type="evidence" value="ECO:0007669"/>
    <property type="project" value="TreeGrafter"/>
</dbReference>
<evidence type="ECO:0000256" key="11">
    <source>
        <dbReference type="ARBA" id="ARBA00048070"/>
    </source>
</evidence>
<feature type="active site" description="Proton acceptor" evidence="12">
    <location>
        <position position="166"/>
    </location>
</feature>
<dbReference type="RefSeq" id="XP_042574881.1">
    <property type="nucleotide sequence ID" value="XM_042718947.1"/>
</dbReference>
<feature type="binding site" description="in other chain" evidence="12">
    <location>
        <begin position="164"/>
        <end position="166"/>
    </location>
    <ligand>
        <name>substrate</name>
        <note>ligand shared between dimeric partners</note>
    </ligand>
</feature>
<keyword evidence="9 12" id="KW-0460">Magnesium</keyword>
<dbReference type="PANTHER" id="PTHR13697:SF53">
    <property type="entry name" value="ATP-DEPENDENT 6-PHOSPHOFRUCTOKINASE"/>
    <property type="match status" value="1"/>
</dbReference>
<keyword evidence="4 12" id="KW-0808">Transferase</keyword>
<feature type="binding site" evidence="12">
    <location>
        <begin position="88"/>
        <end position="89"/>
    </location>
    <ligand>
        <name>ATP</name>
        <dbReference type="ChEBI" id="CHEBI:30616"/>
    </ligand>
</feature>
<feature type="binding site" evidence="12">
    <location>
        <position position="656"/>
    </location>
    <ligand>
        <name>beta-D-fructose 2,6-bisphosphate</name>
        <dbReference type="ChEBI" id="CHEBI:58579"/>
        <note>allosteric activator; ligand shared between dimeric partners</note>
    </ligand>
</feature>
<dbReference type="FunFam" id="3.40.50.450:FF:000086">
    <property type="entry name" value="Phosphofructokinase, platelet b"/>
    <property type="match status" value="1"/>
</dbReference>
<comment type="caution">
    <text evidence="12">Lacks conserved residue(s) required for the propagation of feature annotation.</text>
</comment>
<dbReference type="GO" id="GO:0061621">
    <property type="term" value="P:canonical glycolysis"/>
    <property type="evidence" value="ECO:0007669"/>
    <property type="project" value="TreeGrafter"/>
</dbReference>
<feature type="binding site" description="in other chain" evidence="12">
    <location>
        <begin position="298"/>
        <end position="301"/>
    </location>
    <ligand>
        <name>substrate</name>
        <note>ligand shared between dimeric partners</note>
    </ligand>
</feature>
<comment type="similarity">
    <text evidence="12">Belongs to the phosphofructokinase type A (PFKA) family. ATP-dependent PFK group I subfamily. Eukaryotic two domain clade 'E' sub-subfamily.</text>
</comment>
<protein>
    <recommendedName>
        <fullName evidence="12">ATP-dependent 6-phosphofructokinase</fullName>
        <shortName evidence="12">ATP-PFK</shortName>
        <shortName evidence="12">Phosphofructokinase</shortName>
        <ecNumber evidence="12">2.7.1.11</ecNumber>
    </recommendedName>
    <alternativeName>
        <fullName evidence="12">Phosphohexokinase</fullName>
    </alternativeName>
</protein>
<evidence type="ECO:0000256" key="2">
    <source>
        <dbReference type="ARBA" id="ARBA00022490"/>
    </source>
</evidence>
<dbReference type="FunFam" id="3.40.50.460:FF:000003">
    <property type="entry name" value="ATP-dependent 6-phosphofructokinase"/>
    <property type="match status" value="1"/>
</dbReference>
<feature type="domain" description="Phosphofructokinase" evidence="14">
    <location>
        <begin position="403"/>
        <end position="688"/>
    </location>
</feature>
<feature type="binding site" description="in other chain" evidence="12">
    <location>
        <begin position="662"/>
        <end position="665"/>
    </location>
    <ligand>
        <name>beta-D-fructose 2,6-bisphosphate</name>
        <dbReference type="ChEBI" id="CHEBI:58579"/>
        <note>allosteric activator; ligand shared between dimeric partners</note>
    </ligand>
</feature>
<comment type="pathway">
    <text evidence="12 13">Carbohydrate degradation; glycolysis; D-glyceraldehyde 3-phosphate and glycerone phosphate from D-glucose: step 3/4.</text>
</comment>
<evidence type="ECO:0000256" key="9">
    <source>
        <dbReference type="ARBA" id="ARBA00022842"/>
    </source>
</evidence>
<dbReference type="Pfam" id="PF00365">
    <property type="entry name" value="PFK"/>
    <property type="match status" value="2"/>
</dbReference>
<keyword evidence="8 12" id="KW-0067">ATP-binding</keyword>
<keyword evidence="7 12" id="KW-0418">Kinase</keyword>
<dbReference type="GO" id="GO:0016020">
    <property type="term" value="C:membrane"/>
    <property type="evidence" value="ECO:0007669"/>
    <property type="project" value="TreeGrafter"/>
</dbReference>
<feature type="binding site" description="in other chain" evidence="12">
    <location>
        <begin position="208"/>
        <end position="210"/>
    </location>
    <ligand>
        <name>substrate</name>
        <note>ligand shared between dimeric partners</note>
    </ligand>
</feature>
<dbReference type="AlphaFoldDB" id="A0A9Q9ZVX4"/>
<accession>A0A9Q9ZVX4</accession>
<feature type="binding site" evidence="12">
    <location>
        <begin position="118"/>
        <end position="121"/>
    </location>
    <ligand>
        <name>ATP</name>
        <dbReference type="ChEBI" id="CHEBI:30616"/>
    </ligand>
</feature>
<keyword evidence="3 12" id="KW-0021">Allosteric enzyme</keyword>
<dbReference type="PROSITE" id="PS00433">
    <property type="entry name" value="PHOSPHOFRUCTOKINASE"/>
    <property type="match status" value="2"/>
</dbReference>
<evidence type="ECO:0000256" key="5">
    <source>
        <dbReference type="ARBA" id="ARBA00022723"/>
    </source>
</evidence>
<dbReference type="GeneID" id="109108160"/>
<keyword evidence="2 12" id="KW-0963">Cytoplasm</keyword>
<feature type="domain" description="Phosphofructokinase" evidence="14">
    <location>
        <begin position="18"/>
        <end position="323"/>
    </location>
</feature>
<name>A0A9Q9ZVX4_CYPCA</name>
<feature type="binding site" description="in other chain" evidence="12">
    <location>
        <position position="630"/>
    </location>
    <ligand>
        <name>beta-D-fructose 2,6-bisphosphate</name>
        <dbReference type="ChEBI" id="CHEBI:58579"/>
        <note>allosteric activator; ligand shared between dimeric partners</note>
    </ligand>
</feature>
<dbReference type="GO" id="GO:0005524">
    <property type="term" value="F:ATP binding"/>
    <property type="evidence" value="ECO:0007669"/>
    <property type="project" value="UniProtKB-KW"/>
</dbReference>
<evidence type="ECO:0000256" key="10">
    <source>
        <dbReference type="ARBA" id="ARBA00023152"/>
    </source>
</evidence>
<dbReference type="FunFam" id="3.40.50.460:FF:000001">
    <property type="entry name" value="ATP-dependent 6-phosphofructokinase"/>
    <property type="match status" value="1"/>
</dbReference>
<evidence type="ECO:0000259" key="14">
    <source>
        <dbReference type="Pfam" id="PF00365"/>
    </source>
</evidence>
<evidence type="ECO:0000256" key="7">
    <source>
        <dbReference type="ARBA" id="ARBA00022777"/>
    </source>
</evidence>
<dbReference type="InterPro" id="IPR000023">
    <property type="entry name" value="Phosphofructokinase_dom"/>
</dbReference>
<feature type="binding site" description="in other chain" evidence="12">
    <location>
        <position position="736"/>
    </location>
    <ligand>
        <name>beta-D-fructose 2,6-bisphosphate</name>
        <dbReference type="ChEBI" id="CHEBI:58579"/>
        <note>allosteric activator; ligand shared between dimeric partners</note>
    </ligand>
</feature>
<keyword evidence="10 12" id="KW-0324">Glycolysis</keyword>
<feature type="binding site" evidence="12">
    <location>
        <position position="25"/>
    </location>
    <ligand>
        <name>ATP</name>
        <dbReference type="ChEBI" id="CHEBI:30616"/>
    </ligand>
</feature>
<evidence type="ECO:0000256" key="12">
    <source>
        <dbReference type="HAMAP-Rule" id="MF_03184"/>
    </source>
</evidence>
<feature type="region of interest" description="C-terminal regulatory PFK domain 2" evidence="12">
    <location>
        <begin position="403"/>
        <end position="782"/>
    </location>
</feature>
<dbReference type="InterPro" id="IPR041914">
    <property type="entry name" value="PFK_vert-type"/>
</dbReference>
<dbReference type="FunFam" id="3.40.50.450:FF:000064">
    <property type="entry name" value="Phosphofructokinase, platelet b"/>
    <property type="match status" value="1"/>
</dbReference>
<feature type="binding site" evidence="12">
    <location>
        <position position="292"/>
    </location>
    <ligand>
        <name>substrate</name>
        <note>ligand shared between dimeric partners</note>
    </ligand>
</feature>
<evidence type="ECO:0000256" key="1">
    <source>
        <dbReference type="ARBA" id="ARBA00001946"/>
    </source>
</evidence>
<proteinExistence type="inferred from homology"/>
<comment type="cofactor">
    <cofactor evidence="1 12">
        <name>Mg(2+)</name>
        <dbReference type="ChEBI" id="CHEBI:18420"/>
    </cofactor>
</comment>
<dbReference type="FunFam" id="3.40.50.450:FF:000043">
    <property type="entry name" value="ATP-dependent 6-phosphofructokinase, platelet type"/>
    <property type="match status" value="1"/>
</dbReference>
<dbReference type="PANTHER" id="PTHR13697">
    <property type="entry name" value="PHOSPHOFRUCTOKINASE"/>
    <property type="match status" value="1"/>
</dbReference>
<dbReference type="GO" id="GO:0006002">
    <property type="term" value="P:fructose 6-phosphate metabolic process"/>
    <property type="evidence" value="ECO:0007669"/>
    <property type="project" value="TreeGrafter"/>
</dbReference>
<sequence length="782" mass="85738">MQDTKKFFENLSGAGKSIGVLTSGGDAQGMNAAVRAVVRMGIYVGAKVYFIHEGYQGMVDGGDNIKEASWESVSSMLQVGGTVIGSARCKDFRTHEGRLRAALNLVQRGITNLCVIGGDGSLTGANLFREEWSGLLDELVQSGQISEEAAQTHSALHIVGMVGSIDNDFCGTDMTIGTDSALHRIIEVVDAIMTTAQSHQRTFVLEVMGRHCGYLALVSALACGADWVLIPEMPPKDGWEEQMCHKLSENRADKKRLNIIIVAEGAIDQNNKPITTELIKDLVVRCLGFDTRVTILGHVQRGGTPSAFDRILASRMGVEAVLALLEASPGTPACVVSLCGNQAVRLPLMECVQMTQEVQKAMDEKRFEEAVKLRGRSFENNLNTYKLLSHRKIDAELPRSSFNVAVLNVGAPAAGMNAAVRSAVRVGITEGHTLFAVNDGFEGFSKGQIKEIKWGDVGGWTGQGGSLLGTKRTLPAKHIDKIAEQMRIHNINALLVIGGFEAFESLLQLVDARSRYEEFCVPMCMLPATISNNVSGTDLSIGADTSLNAIVETCDRIKQSASGTKRRVFIIETMGGYCGYLATVGGLAAGADAAYIYEEPFDIRDLQSNVEHLTEKMKTSIQRGLVLRNENCSENYTTDFIYQLYSEEGKGVFDCRKNVLGHMQQGGAPSPFDRNFGTKIAAKAMQWISKKLKEFYRTGRVFANTEDSACLLGMRRRALVFQPVIQLKDETDFVHRIPKEQWWLRLRPLMKILAKYKTSYDVSDSGQLEHIVRLRAKDISAI</sequence>
<keyword evidence="5 12" id="KW-0479">Metal-binding</keyword>